<dbReference type="Proteomes" id="UP000185860">
    <property type="component" value="Unassembled WGS sequence"/>
</dbReference>
<evidence type="ECO:0000313" key="1">
    <source>
        <dbReference type="EMBL" id="OKH38928.1"/>
    </source>
</evidence>
<reference evidence="1 2" key="1">
    <citation type="submission" date="2016-11" db="EMBL/GenBank/DDBJ databases">
        <title>Draft Genome Sequences of Nine Cyanobacterial Strains from Diverse Habitats.</title>
        <authorList>
            <person name="Zhu T."/>
            <person name="Hou S."/>
            <person name="Lu X."/>
            <person name="Hess W.R."/>
        </authorList>
    </citation>
    <scope>NUCLEOTIDE SEQUENCE [LARGE SCALE GENOMIC DNA]</scope>
    <source>
        <strain evidence="1 2">IAM M-71</strain>
    </source>
</reference>
<evidence type="ECO:0000313" key="2">
    <source>
        <dbReference type="Proteomes" id="UP000185860"/>
    </source>
</evidence>
<dbReference type="RefSeq" id="WP_073592790.1">
    <property type="nucleotide sequence ID" value="NZ_MRCE01000006.1"/>
</dbReference>
<sequence length="348" mass="40865">MADTFPEIYFYIPQEDWPSSEMPKSADIYWAKFDGNFTSGVYAWTLQTYLRLKEDGFPCQLTGTLPSKGIVLAHRCSLPFYLQPNSKLLIVCLKADYEQHPYAQLHVVLNAKETKKVRGSYYIPHWPQPGLIPRSANRGSRFESIAYFGIEKNLAPELREPNFQAELNALGLRWCIVNDRDLWNDFSEVDAILAVRSFTEEEYTHKPASKLYNAWNARVPAILGCESAYRTQRQSDLDYIEVASINETISVLKRLRDRPDLRQAMVENGIVRFQEISPEKLVQKWRQLFADVIVPEYINWCKKSNLAREIYFANCQIEIKEKYLQPRYYHDREMQEQFFFQLPHQLFC</sequence>
<gene>
    <name evidence="1" type="ORF">NIES2119_07235</name>
</gene>
<accession>A0A1U7INJ5</accession>
<name>A0A1U7INJ5_9CYAN</name>
<dbReference type="EMBL" id="MRCE01000006">
    <property type="protein sequence ID" value="OKH38928.1"/>
    <property type="molecule type" value="Genomic_DNA"/>
</dbReference>
<proteinExistence type="predicted"/>
<dbReference type="STRING" id="454136.NIES2119_07235"/>
<evidence type="ECO:0008006" key="3">
    <source>
        <dbReference type="Google" id="ProtNLM"/>
    </source>
</evidence>
<organism evidence="1 2">
    <name type="scientific">[Phormidium ambiguum] IAM M-71</name>
    <dbReference type="NCBI Taxonomy" id="454136"/>
    <lineage>
        <taxon>Bacteria</taxon>
        <taxon>Bacillati</taxon>
        <taxon>Cyanobacteriota</taxon>
        <taxon>Cyanophyceae</taxon>
        <taxon>Oscillatoriophycideae</taxon>
        <taxon>Aerosakkonematales</taxon>
        <taxon>Aerosakkonemataceae</taxon>
        <taxon>Floridanema</taxon>
    </lineage>
</organism>
<comment type="caution">
    <text evidence="1">The sequence shown here is derived from an EMBL/GenBank/DDBJ whole genome shotgun (WGS) entry which is preliminary data.</text>
</comment>
<dbReference type="AlphaFoldDB" id="A0A1U7INJ5"/>
<protein>
    <recommendedName>
        <fullName evidence="3">Glycosyltransferase</fullName>
    </recommendedName>
</protein>